<dbReference type="AlphaFoldDB" id="A0A8T2C329"/>
<dbReference type="Proteomes" id="UP000694240">
    <property type="component" value="Chromosome 6"/>
</dbReference>
<name>A0A8T2C329_9BRAS</name>
<protein>
    <submittedName>
        <fullName evidence="1">Uncharacterized protein</fullName>
    </submittedName>
</protein>
<sequence>MSTDILGGATFRSNEVLRTPSNSPPLIQTHSTNSFIRFRAPCPEQFRAV</sequence>
<evidence type="ECO:0000313" key="2">
    <source>
        <dbReference type="Proteomes" id="UP000694240"/>
    </source>
</evidence>
<proteinExistence type="predicted"/>
<dbReference type="EMBL" id="JAEFBK010000006">
    <property type="protein sequence ID" value="KAG7592666.1"/>
    <property type="molecule type" value="Genomic_DNA"/>
</dbReference>
<comment type="caution">
    <text evidence="1">The sequence shown here is derived from an EMBL/GenBank/DDBJ whole genome shotgun (WGS) entry which is preliminary data.</text>
</comment>
<feature type="non-terminal residue" evidence="1">
    <location>
        <position position="49"/>
    </location>
</feature>
<reference evidence="1 2" key="1">
    <citation type="submission" date="2020-12" db="EMBL/GenBank/DDBJ databases">
        <title>Concerted genomic and epigenomic changes stabilize Arabidopsis allopolyploids.</title>
        <authorList>
            <person name="Chen Z."/>
        </authorList>
    </citation>
    <scope>NUCLEOTIDE SEQUENCE [LARGE SCALE GENOMIC DNA]</scope>
    <source>
        <strain evidence="1">Allo738</strain>
        <tissue evidence="1">Leaf</tissue>
    </source>
</reference>
<gene>
    <name evidence="1" type="ORF">ISN45_Aa01g015290</name>
</gene>
<keyword evidence="2" id="KW-1185">Reference proteome</keyword>
<evidence type="ECO:0000313" key="1">
    <source>
        <dbReference type="EMBL" id="KAG7592666.1"/>
    </source>
</evidence>
<accession>A0A8T2C329</accession>
<organism evidence="1 2">
    <name type="scientific">Arabidopsis thaliana x Arabidopsis arenosa</name>
    <dbReference type="NCBI Taxonomy" id="1240361"/>
    <lineage>
        <taxon>Eukaryota</taxon>
        <taxon>Viridiplantae</taxon>
        <taxon>Streptophyta</taxon>
        <taxon>Embryophyta</taxon>
        <taxon>Tracheophyta</taxon>
        <taxon>Spermatophyta</taxon>
        <taxon>Magnoliopsida</taxon>
        <taxon>eudicotyledons</taxon>
        <taxon>Gunneridae</taxon>
        <taxon>Pentapetalae</taxon>
        <taxon>rosids</taxon>
        <taxon>malvids</taxon>
        <taxon>Brassicales</taxon>
        <taxon>Brassicaceae</taxon>
        <taxon>Camelineae</taxon>
        <taxon>Arabidopsis</taxon>
    </lineage>
</organism>